<evidence type="ECO:0000256" key="7">
    <source>
        <dbReference type="ARBA" id="ARBA00023315"/>
    </source>
</evidence>
<evidence type="ECO:0000256" key="6">
    <source>
        <dbReference type="ARBA" id="ARBA00023136"/>
    </source>
</evidence>
<dbReference type="RefSeq" id="XP_015239381.1">
    <property type="nucleotide sequence ID" value="XM_015383895.1"/>
</dbReference>
<feature type="region of interest" description="Disordered" evidence="8">
    <location>
        <begin position="478"/>
        <end position="512"/>
    </location>
</feature>
<evidence type="ECO:0000256" key="4">
    <source>
        <dbReference type="ARBA" id="ARBA00022824"/>
    </source>
</evidence>
<feature type="transmembrane region" description="Helical" evidence="9">
    <location>
        <begin position="424"/>
        <end position="445"/>
    </location>
</feature>
<keyword evidence="6 9" id="KW-0472">Membrane</keyword>
<dbReference type="GeneID" id="107090488"/>
<dbReference type="GeneTree" id="ENSGT01030000234564"/>
<dbReference type="GO" id="GO:0016746">
    <property type="term" value="F:acyltransferase activity"/>
    <property type="evidence" value="ECO:0007669"/>
    <property type="project" value="UniProtKB-KW"/>
</dbReference>
<reference evidence="10" key="1">
    <citation type="submission" date="2025-08" db="UniProtKB">
        <authorList>
            <consortium name="Ensembl"/>
        </authorList>
    </citation>
    <scope>IDENTIFICATION</scope>
</reference>
<dbReference type="GO" id="GO:0030258">
    <property type="term" value="P:lipid modification"/>
    <property type="evidence" value="ECO:0007669"/>
    <property type="project" value="TreeGrafter"/>
</dbReference>
<keyword evidence="7" id="KW-0012">Acyltransferase</keyword>
<dbReference type="Ensembl" id="ENSCVAT00000003946.1">
    <property type="protein sequence ID" value="ENSCVAP00000007054.1"/>
    <property type="gene ID" value="ENSCVAG00000008669.1"/>
</dbReference>
<dbReference type="Pfam" id="PF03062">
    <property type="entry name" value="MBOAT"/>
    <property type="match status" value="1"/>
</dbReference>
<evidence type="ECO:0000256" key="3">
    <source>
        <dbReference type="ARBA" id="ARBA00022692"/>
    </source>
</evidence>
<comment type="subcellular location">
    <subcellularLocation>
        <location evidence="1">Endoplasmic reticulum membrane</location>
        <topology evidence="1">Multi-pass membrane protein</topology>
    </subcellularLocation>
</comment>
<dbReference type="PANTHER" id="PTHR13906">
    <property type="entry name" value="PORCUPINE"/>
    <property type="match status" value="1"/>
</dbReference>
<dbReference type="InterPro" id="IPR049941">
    <property type="entry name" value="LPLAT_7/PORCN-like"/>
</dbReference>
<dbReference type="GO" id="GO:0005789">
    <property type="term" value="C:endoplasmic reticulum membrane"/>
    <property type="evidence" value="ECO:0007669"/>
    <property type="project" value="UniProtKB-SubCell"/>
</dbReference>
<feature type="transmembrane region" description="Helical" evidence="9">
    <location>
        <begin position="386"/>
        <end position="404"/>
    </location>
</feature>
<dbReference type="InterPro" id="IPR004299">
    <property type="entry name" value="MBOAT_fam"/>
</dbReference>
<dbReference type="Proteomes" id="UP000265020">
    <property type="component" value="Unassembled WGS sequence"/>
</dbReference>
<keyword evidence="5 9" id="KW-1133">Transmembrane helix</keyword>
<dbReference type="CTD" id="154141"/>
<dbReference type="AlphaFoldDB" id="A0A3Q2CNR6"/>
<dbReference type="OrthoDB" id="286734at2759"/>
<evidence type="ECO:0000313" key="11">
    <source>
        <dbReference type="Proteomes" id="UP000265020"/>
    </source>
</evidence>
<feature type="transmembrane region" description="Helical" evidence="9">
    <location>
        <begin position="63"/>
        <end position="94"/>
    </location>
</feature>
<organism evidence="10 11">
    <name type="scientific">Cyprinodon variegatus</name>
    <name type="common">Sheepshead minnow</name>
    <dbReference type="NCBI Taxonomy" id="28743"/>
    <lineage>
        <taxon>Eukaryota</taxon>
        <taxon>Metazoa</taxon>
        <taxon>Chordata</taxon>
        <taxon>Craniata</taxon>
        <taxon>Vertebrata</taxon>
        <taxon>Euteleostomi</taxon>
        <taxon>Actinopterygii</taxon>
        <taxon>Neopterygii</taxon>
        <taxon>Teleostei</taxon>
        <taxon>Neoteleostei</taxon>
        <taxon>Acanthomorphata</taxon>
        <taxon>Ovalentaria</taxon>
        <taxon>Atherinomorphae</taxon>
        <taxon>Cyprinodontiformes</taxon>
        <taxon>Cyprinodontidae</taxon>
        <taxon>Cyprinodon</taxon>
    </lineage>
</organism>
<keyword evidence="11" id="KW-1185">Reference proteome</keyword>
<evidence type="ECO:0000256" key="9">
    <source>
        <dbReference type="SAM" id="Phobius"/>
    </source>
</evidence>
<dbReference type="STRING" id="28743.ENSCVAP00000007054"/>
<sequence>MGEREDAMFKTTGSRWLLPVSATVGLSLDQVNFLACQLFALVAAFWFRLCLSPKYASPALRHMVATLFGITFLLFCFGWYSGHILAVVAVNYLLILKGDINNVHRYSMVTAMGYLTVCHVSRVFIFNYGILSTDFSGPLMIVTQKITMLAFQLHDGMCKKSEQLTVEQNHLAIRVRPSLMEYLSYNLNFLSVLVGPCSNYKDYIDFIEGKHISCRLKQHPGACNGQNGHDKTPDLSPLGAVCKKLLVCSACMSCFLFITRSLPINYNIDDHFVSHASFLTRLTYAFFSIQAARPKFYFAWTLADAVNNAAGYGFLGIDESGRPSWDLISNLNIIGIETATSFKTFIDNWNIQTGIWLKTVCYDRAPKHRLALTFLLSALWHGVYPGYYFTFITAIPITIAARAIRRSIRHYFTGSRALKLGYDVVTWAATQLAIGYTVMPFLLLSVDHTLIYYRSMYFHVHIISILAAVALHRKQKPRDPSATTKLTPPSSSSSSFSAQCQPVHSNNNDKIN</sequence>
<evidence type="ECO:0000256" key="1">
    <source>
        <dbReference type="ARBA" id="ARBA00004477"/>
    </source>
</evidence>
<feature type="compositionally biased region" description="Polar residues" evidence="8">
    <location>
        <begin position="498"/>
        <end position="512"/>
    </location>
</feature>
<evidence type="ECO:0000256" key="5">
    <source>
        <dbReference type="ARBA" id="ARBA00022989"/>
    </source>
</evidence>
<dbReference type="OMA" id="WFVYINI"/>
<keyword evidence="3 9" id="KW-0812">Transmembrane</keyword>
<proteinExistence type="predicted"/>
<evidence type="ECO:0000256" key="8">
    <source>
        <dbReference type="SAM" id="MobiDB-lite"/>
    </source>
</evidence>
<feature type="transmembrane region" description="Helical" evidence="9">
    <location>
        <begin position="31"/>
        <end position="51"/>
    </location>
</feature>
<keyword evidence="2" id="KW-0808">Transferase</keyword>
<protein>
    <submittedName>
        <fullName evidence="10">Membrane bound O-acyltransferase domain containing 1</fullName>
    </submittedName>
</protein>
<feature type="transmembrane region" description="Helical" evidence="9">
    <location>
        <begin position="451"/>
        <end position="471"/>
    </location>
</feature>
<keyword evidence="4" id="KW-0256">Endoplasmic reticulum</keyword>
<dbReference type="PANTHER" id="PTHR13906:SF6">
    <property type="entry name" value="LYSOPHOSPHOLIPID ACYLTRANSFERASE 1"/>
    <property type="match status" value="1"/>
</dbReference>
<name>A0A3Q2CNR6_CYPVA</name>
<feature type="transmembrane region" description="Helical" evidence="9">
    <location>
        <begin position="106"/>
        <end position="131"/>
    </location>
</feature>
<reference evidence="10" key="2">
    <citation type="submission" date="2025-09" db="UniProtKB">
        <authorList>
            <consortium name="Ensembl"/>
        </authorList>
    </citation>
    <scope>IDENTIFICATION</scope>
</reference>
<evidence type="ECO:0000313" key="10">
    <source>
        <dbReference type="Ensembl" id="ENSCVAP00000007054.1"/>
    </source>
</evidence>
<evidence type="ECO:0000256" key="2">
    <source>
        <dbReference type="ARBA" id="ARBA00022679"/>
    </source>
</evidence>
<accession>A0A3Q2CNR6</accession>
<dbReference type="KEGG" id="cvg:107090488"/>